<organism evidence="2 3">
    <name type="scientific">Brachionus plicatilis</name>
    <name type="common">Marine rotifer</name>
    <name type="synonym">Brachionus muelleri</name>
    <dbReference type="NCBI Taxonomy" id="10195"/>
    <lineage>
        <taxon>Eukaryota</taxon>
        <taxon>Metazoa</taxon>
        <taxon>Spiralia</taxon>
        <taxon>Gnathifera</taxon>
        <taxon>Rotifera</taxon>
        <taxon>Eurotatoria</taxon>
        <taxon>Monogononta</taxon>
        <taxon>Pseudotrocha</taxon>
        <taxon>Ploima</taxon>
        <taxon>Brachionidae</taxon>
        <taxon>Brachionus</taxon>
    </lineage>
</organism>
<feature type="transmembrane region" description="Helical" evidence="1">
    <location>
        <begin position="334"/>
        <end position="354"/>
    </location>
</feature>
<keyword evidence="1" id="KW-0812">Transmembrane</keyword>
<protein>
    <submittedName>
        <fullName evidence="2">Uncharacterized protein</fullName>
    </submittedName>
</protein>
<dbReference type="AlphaFoldDB" id="A0A3M7RX90"/>
<accession>A0A3M7RX90</accession>
<keyword evidence="3" id="KW-1185">Reference proteome</keyword>
<sequence length="423" mass="48926">MGLGKRAKTSKLIRPLEMETTIMMLLERKLHFVKKLIINKSIGEIVDCLLKESRQNMQKIVAEELLLNLFRKKKLYVTYHWKLVFFSNFNFCVEKKSFCAERRLGQKPLSYDLTLNFSLKKKLLGVLNFSTAGWLSSWRIFLWPSIFLYQPVKGLLAFFSPSTKWSTTFSTDAARTLRQLRTLKCLSSGHRAAMSSRPRSVSRLALRMPTFSTHKHTGYVCLLTSLVSKNLSSKSTLRVPVVLALCSILRLLDWTSLLGLRLKNLLKVKCLLTASLLHQVKLSALMFMQRNSLYVYSAHQMMPCQRLHTNCSLSSSTVFSWQNMAISKKSSRQLMFMWWLFALAHILLDFASSFSLRATLSCSRNFTLWLSCLTMLWFWYNGPSTELNEDRERDTFCLLVTFCFKQQSDLAKVGACWQILLLM</sequence>
<keyword evidence="1" id="KW-1133">Transmembrane helix</keyword>
<name>A0A3M7RX90_BRAPC</name>
<dbReference type="Proteomes" id="UP000276133">
    <property type="component" value="Unassembled WGS sequence"/>
</dbReference>
<evidence type="ECO:0000313" key="2">
    <source>
        <dbReference type="EMBL" id="RNA28184.1"/>
    </source>
</evidence>
<dbReference type="EMBL" id="REGN01002424">
    <property type="protein sequence ID" value="RNA28184.1"/>
    <property type="molecule type" value="Genomic_DNA"/>
</dbReference>
<proteinExistence type="predicted"/>
<evidence type="ECO:0000256" key="1">
    <source>
        <dbReference type="SAM" id="Phobius"/>
    </source>
</evidence>
<keyword evidence="1" id="KW-0472">Membrane</keyword>
<reference evidence="2 3" key="1">
    <citation type="journal article" date="2018" name="Sci. Rep.">
        <title>Genomic signatures of local adaptation to the degree of environmental predictability in rotifers.</title>
        <authorList>
            <person name="Franch-Gras L."/>
            <person name="Hahn C."/>
            <person name="Garcia-Roger E.M."/>
            <person name="Carmona M.J."/>
            <person name="Serra M."/>
            <person name="Gomez A."/>
        </authorList>
    </citation>
    <scope>NUCLEOTIDE SEQUENCE [LARGE SCALE GENOMIC DNA]</scope>
    <source>
        <strain evidence="2">HYR1</strain>
    </source>
</reference>
<comment type="caution">
    <text evidence="2">The sequence shown here is derived from an EMBL/GenBank/DDBJ whole genome shotgun (WGS) entry which is preliminary data.</text>
</comment>
<evidence type="ECO:0000313" key="3">
    <source>
        <dbReference type="Proteomes" id="UP000276133"/>
    </source>
</evidence>
<gene>
    <name evidence="2" type="ORF">BpHYR1_054085</name>
</gene>